<organism evidence="14 15">
    <name type="scientific">Lentinula raphanica</name>
    <dbReference type="NCBI Taxonomy" id="153919"/>
    <lineage>
        <taxon>Eukaryota</taxon>
        <taxon>Fungi</taxon>
        <taxon>Dikarya</taxon>
        <taxon>Basidiomycota</taxon>
        <taxon>Agaricomycotina</taxon>
        <taxon>Agaricomycetes</taxon>
        <taxon>Agaricomycetidae</taxon>
        <taxon>Agaricales</taxon>
        <taxon>Marasmiineae</taxon>
        <taxon>Omphalotaceae</taxon>
        <taxon>Lentinula</taxon>
    </lineage>
</organism>
<comment type="similarity">
    <text evidence="2">Belongs to the AAA ATPase family. BCS1 subfamily.</text>
</comment>
<evidence type="ECO:0000256" key="3">
    <source>
        <dbReference type="ARBA" id="ARBA00022692"/>
    </source>
</evidence>
<dbReference type="EMBL" id="MU806143">
    <property type="protein sequence ID" value="KAJ3839183.1"/>
    <property type="molecule type" value="Genomic_DNA"/>
</dbReference>
<evidence type="ECO:0000313" key="14">
    <source>
        <dbReference type="EMBL" id="KAJ3839183.1"/>
    </source>
</evidence>
<dbReference type="InterPro" id="IPR057495">
    <property type="entry name" value="AAA_lid_BCS1"/>
</dbReference>
<keyword evidence="4" id="KW-0547">Nucleotide-binding</keyword>
<keyword evidence="3" id="KW-0812">Transmembrane</keyword>
<dbReference type="InterPro" id="IPR003593">
    <property type="entry name" value="AAA+_ATPase"/>
</dbReference>
<dbReference type="Pfam" id="PF25426">
    <property type="entry name" value="AAA_lid_BCS1"/>
    <property type="match status" value="1"/>
</dbReference>
<keyword evidence="9" id="KW-0496">Mitochondrion</keyword>
<evidence type="ECO:0000256" key="8">
    <source>
        <dbReference type="ARBA" id="ARBA00022989"/>
    </source>
</evidence>
<feature type="region of interest" description="Disordered" evidence="12">
    <location>
        <begin position="238"/>
        <end position="262"/>
    </location>
</feature>
<dbReference type="GO" id="GO:0005743">
    <property type="term" value="C:mitochondrial inner membrane"/>
    <property type="evidence" value="ECO:0007669"/>
    <property type="project" value="UniProtKB-SubCell"/>
</dbReference>
<evidence type="ECO:0000256" key="6">
    <source>
        <dbReference type="ARBA" id="ARBA00022801"/>
    </source>
</evidence>
<comment type="subcellular location">
    <subcellularLocation>
        <location evidence="1">Mitochondrion inner membrane</location>
        <topology evidence="1">Single-pass membrane protein</topology>
    </subcellularLocation>
</comment>
<dbReference type="Gene3D" id="3.40.50.300">
    <property type="entry name" value="P-loop containing nucleotide triphosphate hydrolases"/>
    <property type="match status" value="1"/>
</dbReference>
<dbReference type="SMART" id="SM00382">
    <property type="entry name" value="AAA"/>
    <property type="match status" value="1"/>
</dbReference>
<dbReference type="GO" id="GO:0016887">
    <property type="term" value="F:ATP hydrolysis activity"/>
    <property type="evidence" value="ECO:0007669"/>
    <property type="project" value="InterPro"/>
</dbReference>
<feature type="compositionally biased region" description="Low complexity" evidence="12">
    <location>
        <begin position="238"/>
        <end position="247"/>
    </location>
</feature>
<proteinExistence type="inferred from homology"/>
<evidence type="ECO:0000259" key="13">
    <source>
        <dbReference type="SMART" id="SM00382"/>
    </source>
</evidence>
<gene>
    <name evidence="14" type="ORF">F5878DRAFT_582185</name>
</gene>
<feature type="compositionally biased region" description="Basic and acidic residues" evidence="12">
    <location>
        <begin position="248"/>
        <end position="261"/>
    </location>
</feature>
<dbReference type="Proteomes" id="UP001163846">
    <property type="component" value="Unassembled WGS sequence"/>
</dbReference>
<accession>A0AA38PA70</accession>
<evidence type="ECO:0000256" key="5">
    <source>
        <dbReference type="ARBA" id="ARBA00022792"/>
    </source>
</evidence>
<dbReference type="Pfam" id="PF08740">
    <property type="entry name" value="BCS1_N"/>
    <property type="match status" value="1"/>
</dbReference>
<sequence length="333" mass="37556">MSVMSAIIEEAHRLYLAVSKPNVIVHMASNHHGGSWDRVKRQRRRPFNSVILQEGVIESILQDAQEFFASEAWYTERGIPHRRGYLLYGPPGTGKSILLPTFYAILLIHSFSNSIDDFFLQRAADTIPKNSIFVIEDIDCAIPPSDADENTPEMVHPQMMMRGARRVPNQTRVTLSALLNVIDGLGSEEGRLFFTTTNHIDRLEPALIRPGRIDRKIPYHLATQKQAASLFVHFFPPSSTSSSGSHSELLEDGTKATHDTQEAQLSETFASRIPSNEFSIAELQGYLLGYKHQPERAAVEFPAWAEREREYKREEQEKGAKKKVSKEITAVKA</sequence>
<evidence type="ECO:0000313" key="15">
    <source>
        <dbReference type="Proteomes" id="UP001163846"/>
    </source>
</evidence>
<reference evidence="14" key="1">
    <citation type="submission" date="2022-08" db="EMBL/GenBank/DDBJ databases">
        <authorList>
            <consortium name="DOE Joint Genome Institute"/>
            <person name="Min B."/>
            <person name="Riley R."/>
            <person name="Sierra-Patev S."/>
            <person name="Naranjo-Ortiz M."/>
            <person name="Looney B."/>
            <person name="Konkel Z."/>
            <person name="Slot J.C."/>
            <person name="Sakamoto Y."/>
            <person name="Steenwyk J.L."/>
            <person name="Rokas A."/>
            <person name="Carro J."/>
            <person name="Camarero S."/>
            <person name="Ferreira P."/>
            <person name="Molpeceres G."/>
            <person name="Ruiz-Duenas F.J."/>
            <person name="Serrano A."/>
            <person name="Henrissat B."/>
            <person name="Drula E."/>
            <person name="Hughes K.W."/>
            <person name="Mata J.L."/>
            <person name="Ishikawa N.K."/>
            <person name="Vargas-Isla R."/>
            <person name="Ushijima S."/>
            <person name="Smith C.A."/>
            <person name="Ahrendt S."/>
            <person name="Andreopoulos W."/>
            <person name="He G."/>
            <person name="Labutti K."/>
            <person name="Lipzen A."/>
            <person name="Ng V."/>
            <person name="Sandor L."/>
            <person name="Barry K."/>
            <person name="Martinez A.T."/>
            <person name="Xiao Y."/>
            <person name="Gibbons J.G."/>
            <person name="Terashima K."/>
            <person name="Hibbett D.S."/>
            <person name="Grigoriev I.V."/>
        </authorList>
    </citation>
    <scope>NUCLEOTIDE SEQUENCE</scope>
    <source>
        <strain evidence="14">TFB9207</strain>
    </source>
</reference>
<evidence type="ECO:0000256" key="12">
    <source>
        <dbReference type="SAM" id="MobiDB-lite"/>
    </source>
</evidence>
<protein>
    <submittedName>
        <fullName evidence="14">P-loop containing nucleoside triphosphate hydrolase protein</fullName>
    </submittedName>
</protein>
<dbReference type="PANTHER" id="PTHR23070">
    <property type="entry name" value="BCS1 AAA-TYPE ATPASE"/>
    <property type="match status" value="1"/>
</dbReference>
<dbReference type="InterPro" id="IPR050747">
    <property type="entry name" value="Mitochondrial_chaperone_BCS1"/>
</dbReference>
<name>A0AA38PA70_9AGAR</name>
<keyword evidence="7" id="KW-0067">ATP-binding</keyword>
<dbReference type="AlphaFoldDB" id="A0AA38PA70"/>
<keyword evidence="5" id="KW-0999">Mitochondrion inner membrane</keyword>
<feature type="region of interest" description="Disordered" evidence="12">
    <location>
        <begin position="307"/>
        <end position="333"/>
    </location>
</feature>
<evidence type="ECO:0000256" key="9">
    <source>
        <dbReference type="ARBA" id="ARBA00023128"/>
    </source>
</evidence>
<keyword evidence="6 14" id="KW-0378">Hydrolase</keyword>
<feature type="domain" description="AAA+ ATPase" evidence="13">
    <location>
        <begin position="81"/>
        <end position="223"/>
    </location>
</feature>
<dbReference type="InterPro" id="IPR003959">
    <property type="entry name" value="ATPase_AAA_core"/>
</dbReference>
<keyword evidence="15" id="KW-1185">Reference proteome</keyword>
<comment type="catalytic activity">
    <reaction evidence="11">
        <text>ATP + H2O = ADP + phosphate + H(+)</text>
        <dbReference type="Rhea" id="RHEA:13065"/>
        <dbReference type="ChEBI" id="CHEBI:15377"/>
        <dbReference type="ChEBI" id="CHEBI:15378"/>
        <dbReference type="ChEBI" id="CHEBI:30616"/>
        <dbReference type="ChEBI" id="CHEBI:43474"/>
        <dbReference type="ChEBI" id="CHEBI:456216"/>
    </reaction>
    <physiologicalReaction direction="left-to-right" evidence="11">
        <dbReference type="Rhea" id="RHEA:13066"/>
    </physiologicalReaction>
</comment>
<evidence type="ECO:0000256" key="7">
    <source>
        <dbReference type="ARBA" id="ARBA00022840"/>
    </source>
</evidence>
<evidence type="ECO:0000256" key="10">
    <source>
        <dbReference type="ARBA" id="ARBA00023136"/>
    </source>
</evidence>
<keyword evidence="10" id="KW-0472">Membrane</keyword>
<feature type="compositionally biased region" description="Basic and acidic residues" evidence="12">
    <location>
        <begin position="307"/>
        <end position="319"/>
    </location>
</feature>
<evidence type="ECO:0000256" key="1">
    <source>
        <dbReference type="ARBA" id="ARBA00004434"/>
    </source>
</evidence>
<evidence type="ECO:0000256" key="2">
    <source>
        <dbReference type="ARBA" id="ARBA00007448"/>
    </source>
</evidence>
<dbReference type="SUPFAM" id="SSF52540">
    <property type="entry name" value="P-loop containing nucleoside triphosphate hydrolases"/>
    <property type="match status" value="1"/>
</dbReference>
<dbReference type="GO" id="GO:0005524">
    <property type="term" value="F:ATP binding"/>
    <property type="evidence" value="ECO:0007669"/>
    <property type="project" value="UniProtKB-KW"/>
</dbReference>
<evidence type="ECO:0000256" key="11">
    <source>
        <dbReference type="ARBA" id="ARBA00048778"/>
    </source>
</evidence>
<dbReference type="InterPro" id="IPR014851">
    <property type="entry name" value="BCS1_N"/>
</dbReference>
<comment type="caution">
    <text evidence="14">The sequence shown here is derived from an EMBL/GenBank/DDBJ whole genome shotgun (WGS) entry which is preliminary data.</text>
</comment>
<dbReference type="InterPro" id="IPR027417">
    <property type="entry name" value="P-loop_NTPase"/>
</dbReference>
<dbReference type="Pfam" id="PF00004">
    <property type="entry name" value="AAA"/>
    <property type="match status" value="1"/>
</dbReference>
<keyword evidence="8" id="KW-1133">Transmembrane helix</keyword>
<evidence type="ECO:0000256" key="4">
    <source>
        <dbReference type="ARBA" id="ARBA00022741"/>
    </source>
</evidence>